<dbReference type="Proteomes" id="UP000078397">
    <property type="component" value="Unassembled WGS sequence"/>
</dbReference>
<keyword evidence="3" id="KW-1185">Reference proteome</keyword>
<dbReference type="GeneID" id="28858005"/>
<sequence>MDHGRHSKLNSNPLTLRPQRRCREKIRLDASIPDRFADEGFTEPTMERPAVQPTSLSVPVDGTGGMEPPERHPSWQTNPRTTLPLTSMFIEAKTEARRTDKPFRQPELLGISLHFCSLGFWFLR</sequence>
<feature type="region of interest" description="Disordered" evidence="1">
    <location>
        <begin position="34"/>
        <end position="81"/>
    </location>
</feature>
<proteinExistence type="predicted"/>
<dbReference type="EMBL" id="LSBJ02000005">
    <property type="protein sequence ID" value="OAQ64805.1"/>
    <property type="molecule type" value="Genomic_DNA"/>
</dbReference>
<dbReference type="AlphaFoldDB" id="A0A179FGT4"/>
<dbReference type="KEGG" id="pchm:VFPPC_16258"/>
<reference evidence="2 3" key="1">
    <citation type="journal article" date="2016" name="PLoS Pathog.">
        <title>Biosynthesis of antibiotic leucinostatins in bio-control fungus Purpureocillium lilacinum and their inhibition on phytophthora revealed by genome mining.</title>
        <authorList>
            <person name="Wang G."/>
            <person name="Liu Z."/>
            <person name="Lin R."/>
            <person name="Li E."/>
            <person name="Mao Z."/>
            <person name="Ling J."/>
            <person name="Yang Y."/>
            <person name="Yin W.B."/>
            <person name="Xie B."/>
        </authorList>
    </citation>
    <scope>NUCLEOTIDE SEQUENCE [LARGE SCALE GENOMIC DNA]</scope>
    <source>
        <strain evidence="2">170</strain>
    </source>
</reference>
<evidence type="ECO:0000313" key="2">
    <source>
        <dbReference type="EMBL" id="OAQ64805.1"/>
    </source>
</evidence>
<evidence type="ECO:0000256" key="1">
    <source>
        <dbReference type="SAM" id="MobiDB-lite"/>
    </source>
</evidence>
<comment type="caution">
    <text evidence="2">The sequence shown here is derived from an EMBL/GenBank/DDBJ whole genome shotgun (WGS) entry which is preliminary data.</text>
</comment>
<dbReference type="RefSeq" id="XP_018142119.1">
    <property type="nucleotide sequence ID" value="XM_018294011.1"/>
</dbReference>
<protein>
    <submittedName>
        <fullName evidence="2">Uncharacterized protein</fullName>
    </submittedName>
</protein>
<name>A0A179FGT4_METCM</name>
<feature type="region of interest" description="Disordered" evidence="1">
    <location>
        <begin position="1"/>
        <end position="21"/>
    </location>
</feature>
<evidence type="ECO:0000313" key="3">
    <source>
        <dbReference type="Proteomes" id="UP000078397"/>
    </source>
</evidence>
<gene>
    <name evidence="2" type="ORF">VFPPC_16258</name>
</gene>
<organism evidence="2 3">
    <name type="scientific">Pochonia chlamydosporia 170</name>
    <dbReference type="NCBI Taxonomy" id="1380566"/>
    <lineage>
        <taxon>Eukaryota</taxon>
        <taxon>Fungi</taxon>
        <taxon>Dikarya</taxon>
        <taxon>Ascomycota</taxon>
        <taxon>Pezizomycotina</taxon>
        <taxon>Sordariomycetes</taxon>
        <taxon>Hypocreomycetidae</taxon>
        <taxon>Hypocreales</taxon>
        <taxon>Clavicipitaceae</taxon>
        <taxon>Pochonia</taxon>
    </lineage>
</organism>
<accession>A0A179FGT4</accession>